<keyword evidence="3 4" id="KW-0732">Signal</keyword>
<comment type="similarity">
    <text evidence="2">Belongs to the bacterial solute-binding protein SsuA/TauA family.</text>
</comment>
<dbReference type="SUPFAM" id="SSF53850">
    <property type="entry name" value="Periplasmic binding protein-like II"/>
    <property type="match status" value="1"/>
</dbReference>
<proteinExistence type="inferred from homology"/>
<evidence type="ECO:0000313" key="7">
    <source>
        <dbReference type="Proteomes" id="UP001500975"/>
    </source>
</evidence>
<dbReference type="PANTHER" id="PTHR30024">
    <property type="entry name" value="ALIPHATIC SULFONATES-BINDING PROTEIN-RELATED"/>
    <property type="match status" value="1"/>
</dbReference>
<evidence type="ECO:0000313" key="6">
    <source>
        <dbReference type="EMBL" id="GAA4354362.1"/>
    </source>
</evidence>
<protein>
    <recommendedName>
        <fullName evidence="5">SsuA/THI5-like domain-containing protein</fullName>
    </recommendedName>
</protein>
<feature type="domain" description="SsuA/THI5-like" evidence="5">
    <location>
        <begin position="50"/>
        <end position="255"/>
    </location>
</feature>
<accession>A0ABP8I9N9</accession>
<gene>
    <name evidence="6" type="ORF">GCM10023165_45530</name>
</gene>
<reference evidence="7" key="1">
    <citation type="journal article" date="2019" name="Int. J. Syst. Evol. Microbiol.">
        <title>The Global Catalogue of Microorganisms (GCM) 10K type strain sequencing project: providing services to taxonomists for standard genome sequencing and annotation.</title>
        <authorList>
            <consortium name="The Broad Institute Genomics Platform"/>
            <consortium name="The Broad Institute Genome Sequencing Center for Infectious Disease"/>
            <person name="Wu L."/>
            <person name="Ma J."/>
        </authorList>
    </citation>
    <scope>NUCLEOTIDE SEQUENCE [LARGE SCALE GENOMIC DNA]</scope>
    <source>
        <strain evidence="7">JCM 17804</strain>
    </source>
</reference>
<evidence type="ECO:0000259" key="5">
    <source>
        <dbReference type="Pfam" id="PF09084"/>
    </source>
</evidence>
<dbReference type="Pfam" id="PF09084">
    <property type="entry name" value="NMT1"/>
    <property type="match status" value="1"/>
</dbReference>
<dbReference type="InterPro" id="IPR015168">
    <property type="entry name" value="SsuA/THI5"/>
</dbReference>
<sequence length="360" mass="38465">MRQGNTLPRTRFARAIAAAALGLAALAQPALAADPVPVNVSYQVTIHGVPLQLAEDNGWWADAGLKPGNMTSFVAGAQQVAAVPSKTWDIGLMGGPPSLLGASRFDLQTVLILIDDSRANGVVARANVFDAIKADPVKALKGKQYLVPANSTSDYAAQSCFAKMGLKAGDVQAVNIAPGAIVDAFKGSDIPVGAIWYPHFARMEKVGGKLLCDGQSAGALVTANMVVRPEYLKDNMETVARFAAMFLRGMNIMRDDRAATLAAMKKFYDKGGVTLSPDEMQGEIETRSYWSLDEQLKNFDRSGGPSRLDKDFARLAEFFKSAGTIPKALDSKAYINPAVLDYINKNPKLKAFAEGKPGKP</sequence>
<organism evidence="6 7">
    <name type="scientific">Variovorax defluvii</name>
    <dbReference type="NCBI Taxonomy" id="913761"/>
    <lineage>
        <taxon>Bacteria</taxon>
        <taxon>Pseudomonadati</taxon>
        <taxon>Pseudomonadota</taxon>
        <taxon>Betaproteobacteria</taxon>
        <taxon>Burkholderiales</taxon>
        <taxon>Comamonadaceae</taxon>
        <taxon>Variovorax</taxon>
    </lineage>
</organism>
<evidence type="ECO:0000256" key="4">
    <source>
        <dbReference type="SAM" id="SignalP"/>
    </source>
</evidence>
<evidence type="ECO:0000256" key="1">
    <source>
        <dbReference type="ARBA" id="ARBA00004418"/>
    </source>
</evidence>
<dbReference type="Gene3D" id="3.40.190.10">
    <property type="entry name" value="Periplasmic binding protein-like II"/>
    <property type="match status" value="2"/>
</dbReference>
<evidence type="ECO:0000256" key="3">
    <source>
        <dbReference type="ARBA" id="ARBA00022729"/>
    </source>
</evidence>
<keyword evidence="7" id="KW-1185">Reference proteome</keyword>
<evidence type="ECO:0000256" key="2">
    <source>
        <dbReference type="ARBA" id="ARBA00010742"/>
    </source>
</evidence>
<comment type="caution">
    <text evidence="6">The sequence shown here is derived from an EMBL/GenBank/DDBJ whole genome shotgun (WGS) entry which is preliminary data.</text>
</comment>
<feature type="chain" id="PRO_5046614092" description="SsuA/THI5-like domain-containing protein" evidence="4">
    <location>
        <begin position="33"/>
        <end position="360"/>
    </location>
</feature>
<comment type="subcellular location">
    <subcellularLocation>
        <location evidence="1">Periplasm</location>
    </subcellularLocation>
</comment>
<name>A0ABP8I9N9_9BURK</name>
<dbReference type="Proteomes" id="UP001500975">
    <property type="component" value="Unassembled WGS sequence"/>
</dbReference>
<dbReference type="RefSeq" id="WP_345540835.1">
    <property type="nucleotide sequence ID" value="NZ_BAABGJ010000080.1"/>
</dbReference>
<feature type="signal peptide" evidence="4">
    <location>
        <begin position="1"/>
        <end position="32"/>
    </location>
</feature>
<dbReference type="PANTHER" id="PTHR30024:SF47">
    <property type="entry name" value="TAURINE-BINDING PERIPLASMIC PROTEIN"/>
    <property type="match status" value="1"/>
</dbReference>
<dbReference type="EMBL" id="BAABGJ010000080">
    <property type="protein sequence ID" value="GAA4354362.1"/>
    <property type="molecule type" value="Genomic_DNA"/>
</dbReference>